<dbReference type="EMBL" id="JBHMCF010000039">
    <property type="protein sequence ID" value="MFB9474711.1"/>
    <property type="molecule type" value="Genomic_DNA"/>
</dbReference>
<dbReference type="CDD" id="cd00719">
    <property type="entry name" value="GIY-YIG_SF"/>
    <property type="match status" value="1"/>
</dbReference>
<evidence type="ECO:0000313" key="2">
    <source>
        <dbReference type="EMBL" id="MFB9474711.1"/>
    </source>
</evidence>
<evidence type="ECO:0000313" key="3">
    <source>
        <dbReference type="Proteomes" id="UP001589568"/>
    </source>
</evidence>
<dbReference type="Proteomes" id="UP001589568">
    <property type="component" value="Unassembled WGS sequence"/>
</dbReference>
<dbReference type="RefSeq" id="WP_379484521.1">
    <property type="nucleotide sequence ID" value="NZ_JBHMCF010000039.1"/>
</dbReference>
<feature type="domain" description="GIY-YIG" evidence="1">
    <location>
        <begin position="214"/>
        <end position="308"/>
    </location>
</feature>
<reference evidence="2 3" key="1">
    <citation type="submission" date="2024-09" db="EMBL/GenBank/DDBJ databases">
        <authorList>
            <person name="Sun Q."/>
            <person name="Mori K."/>
        </authorList>
    </citation>
    <scope>NUCLEOTIDE SEQUENCE [LARGE SCALE GENOMIC DNA]</scope>
    <source>
        <strain evidence="2 3">JCM 3324</strain>
    </source>
</reference>
<proteinExistence type="predicted"/>
<dbReference type="PROSITE" id="PS50164">
    <property type="entry name" value="GIY_YIG"/>
    <property type="match status" value="1"/>
</dbReference>
<organism evidence="2 3">
    <name type="scientific">Nonomuraea salmonea</name>
    <dbReference type="NCBI Taxonomy" id="46181"/>
    <lineage>
        <taxon>Bacteria</taxon>
        <taxon>Bacillati</taxon>
        <taxon>Actinomycetota</taxon>
        <taxon>Actinomycetes</taxon>
        <taxon>Streptosporangiales</taxon>
        <taxon>Streptosporangiaceae</taxon>
        <taxon>Nonomuraea</taxon>
    </lineage>
</organism>
<keyword evidence="3" id="KW-1185">Reference proteome</keyword>
<sequence>MKPKPVLPPSVQEFAERLRNLHIRSGAPSYKKIQKAADQHGEHPLTPSTVSFVLNGHRMPGLDFTISFVRTLIRLSDQAYADDHVDPADANHPLVKEWRERWEQTQQLVRAQLKPAGVDSGTRELDRVRGAVLRRDKPRLPDSIAPGAAAEELVLGDHDGPASTDLLQSQPLENRVSVRPTKDDLLPPQIRSFRALLNQALSATDEQGRVWAKARVGCYVFYDYDGEPLYVGQTNEALGTRVRRHLTLQRTDAVAMRLFDVQDVAELELWPLWHLENAPRMDPSARHELDSLERAVHLKAISESRFHILLNERLPPAGEILPLPPSRRFALVDENMRREKGHADVRIARQAANIAYLSARILERGEASEGVRRNLLVQAIRLTHFAATRLAYATGRPDPSTRWIESQELFRLLHK</sequence>
<dbReference type="InterPro" id="IPR000305">
    <property type="entry name" value="GIY-YIG_endonuc"/>
</dbReference>
<name>A0ABV5NWY8_9ACTN</name>
<gene>
    <name evidence="2" type="ORF">ACFFR3_34895</name>
</gene>
<comment type="caution">
    <text evidence="2">The sequence shown here is derived from an EMBL/GenBank/DDBJ whole genome shotgun (WGS) entry which is preliminary data.</text>
</comment>
<evidence type="ECO:0000259" key="1">
    <source>
        <dbReference type="PROSITE" id="PS50164"/>
    </source>
</evidence>
<protein>
    <submittedName>
        <fullName evidence="2">GIY-YIG nuclease family protein</fullName>
    </submittedName>
</protein>
<accession>A0ABV5NWY8</accession>